<keyword evidence="3" id="KW-1185">Reference proteome</keyword>
<feature type="transmembrane region" description="Helical" evidence="1">
    <location>
        <begin position="12"/>
        <end position="32"/>
    </location>
</feature>
<keyword evidence="1" id="KW-0472">Membrane</keyword>
<evidence type="ECO:0000313" key="3">
    <source>
        <dbReference type="Proteomes" id="UP000689195"/>
    </source>
</evidence>
<keyword evidence="1" id="KW-1133">Transmembrane helix</keyword>
<proteinExistence type="predicted"/>
<organism evidence="2 3">
    <name type="scientific">Paramecium pentaurelia</name>
    <dbReference type="NCBI Taxonomy" id="43138"/>
    <lineage>
        <taxon>Eukaryota</taxon>
        <taxon>Sar</taxon>
        <taxon>Alveolata</taxon>
        <taxon>Ciliophora</taxon>
        <taxon>Intramacronucleata</taxon>
        <taxon>Oligohymenophorea</taxon>
        <taxon>Peniculida</taxon>
        <taxon>Parameciidae</taxon>
        <taxon>Paramecium</taxon>
    </lineage>
</organism>
<feature type="transmembrane region" description="Helical" evidence="1">
    <location>
        <begin position="92"/>
        <end position="113"/>
    </location>
</feature>
<reference evidence="2" key="1">
    <citation type="submission" date="2021-01" db="EMBL/GenBank/DDBJ databases">
        <authorList>
            <consortium name="Genoscope - CEA"/>
            <person name="William W."/>
        </authorList>
    </citation>
    <scope>NUCLEOTIDE SEQUENCE</scope>
</reference>
<keyword evidence="1" id="KW-0812">Transmembrane</keyword>
<dbReference type="Proteomes" id="UP000689195">
    <property type="component" value="Unassembled WGS sequence"/>
</dbReference>
<name>A0A8S1YI10_9CILI</name>
<evidence type="ECO:0000313" key="2">
    <source>
        <dbReference type="EMBL" id="CAD8213459.1"/>
    </source>
</evidence>
<sequence>MMKQQNAFSLFHFLKQLLIILYFGVGLANVRIANNKSFVLDSFALYQQKILWQYENVQRFNRLDLIIHFCIIIITNMDDHQFSQTGIELEVYQIHFFVFQTIIFFPYFAKILLGQSQKLMNYLSIDNQRPLFYHYLKKIDRHIWLIQNEIFQQ</sequence>
<protein>
    <recommendedName>
        <fullName evidence="4">Transmembrane protein</fullName>
    </recommendedName>
</protein>
<comment type="caution">
    <text evidence="2">The sequence shown here is derived from an EMBL/GenBank/DDBJ whole genome shotgun (WGS) entry which is preliminary data.</text>
</comment>
<evidence type="ECO:0008006" key="4">
    <source>
        <dbReference type="Google" id="ProtNLM"/>
    </source>
</evidence>
<accession>A0A8S1YI10</accession>
<evidence type="ECO:0000256" key="1">
    <source>
        <dbReference type="SAM" id="Phobius"/>
    </source>
</evidence>
<gene>
    <name evidence="2" type="ORF">PPENT_87.1.T1790016</name>
</gene>
<dbReference type="EMBL" id="CAJJDO010000179">
    <property type="protein sequence ID" value="CAD8213459.1"/>
    <property type="molecule type" value="Genomic_DNA"/>
</dbReference>
<dbReference type="AlphaFoldDB" id="A0A8S1YI10"/>